<dbReference type="CDD" id="cd00761">
    <property type="entry name" value="Glyco_tranf_GTA_type"/>
    <property type="match status" value="1"/>
</dbReference>
<sequence length="331" mass="35439">MTGPVLPPVTVDVLICTFRRPQVAETLRSVDAQRLPAGLGLRVVVMDNDGTGSGRVPVLTAARDMQIPVRYLRTGGGNISTARNALLDEAQSGWVAFLDDDEVASPHWLSSLWRCATATGADAVFGPVLSVYPPGTPDWIRQLDLHSSRPVRRAGVVETGIAGNVLLRCDDPRWSGERFDVGRGRTGGEDTEFFFRLHRLGARFEIADDADVHEPVSPDRLGFRWLARRRYRMGQSYAARASGRAERLRLGAGAAAKATACGGMTGLHALSRARRAAWALRAALHLGVVAGALSLPQRVSYGGDASGQDPDPGATTRPPAPARRGRGPDPG</sequence>
<proteinExistence type="predicted"/>
<organism evidence="3 4">
    <name type="scientific">Wenxinia saemankumensis</name>
    <dbReference type="NCBI Taxonomy" id="1447782"/>
    <lineage>
        <taxon>Bacteria</taxon>
        <taxon>Pseudomonadati</taxon>
        <taxon>Pseudomonadota</taxon>
        <taxon>Alphaproteobacteria</taxon>
        <taxon>Rhodobacterales</taxon>
        <taxon>Roseobacteraceae</taxon>
        <taxon>Wenxinia</taxon>
    </lineage>
</organism>
<dbReference type="InterPro" id="IPR050834">
    <property type="entry name" value="Glycosyltransf_2"/>
</dbReference>
<dbReference type="AlphaFoldDB" id="A0A1M5ZYN8"/>
<accession>A0A1M5ZYN8</accession>
<dbReference type="RefSeq" id="WP_073325550.1">
    <property type="nucleotide sequence ID" value="NZ_FQYO01000001.1"/>
</dbReference>
<keyword evidence="4" id="KW-1185">Reference proteome</keyword>
<feature type="domain" description="Glycosyltransferase 2-like" evidence="2">
    <location>
        <begin position="13"/>
        <end position="161"/>
    </location>
</feature>
<evidence type="ECO:0000256" key="1">
    <source>
        <dbReference type="SAM" id="MobiDB-lite"/>
    </source>
</evidence>
<dbReference type="PANTHER" id="PTHR43685:SF2">
    <property type="entry name" value="GLYCOSYLTRANSFERASE 2-LIKE DOMAIN-CONTAINING PROTEIN"/>
    <property type="match status" value="1"/>
</dbReference>
<dbReference type="STRING" id="1447782.SAMN05444417_0077"/>
<feature type="region of interest" description="Disordered" evidence="1">
    <location>
        <begin position="300"/>
        <end position="331"/>
    </location>
</feature>
<dbReference type="OrthoDB" id="6116224at2"/>
<dbReference type="Gene3D" id="3.90.550.10">
    <property type="entry name" value="Spore Coat Polysaccharide Biosynthesis Protein SpsA, Chain A"/>
    <property type="match status" value="1"/>
</dbReference>
<dbReference type="SUPFAM" id="SSF53448">
    <property type="entry name" value="Nucleotide-diphospho-sugar transferases"/>
    <property type="match status" value="1"/>
</dbReference>
<dbReference type="InterPro" id="IPR029044">
    <property type="entry name" value="Nucleotide-diphossugar_trans"/>
</dbReference>
<gene>
    <name evidence="3" type="ORF">SAMN05444417_0077</name>
</gene>
<dbReference type="InterPro" id="IPR001173">
    <property type="entry name" value="Glyco_trans_2-like"/>
</dbReference>
<evidence type="ECO:0000259" key="2">
    <source>
        <dbReference type="Pfam" id="PF00535"/>
    </source>
</evidence>
<dbReference type="PANTHER" id="PTHR43685">
    <property type="entry name" value="GLYCOSYLTRANSFERASE"/>
    <property type="match status" value="1"/>
</dbReference>
<protein>
    <submittedName>
        <fullName evidence="3">Succinoglycan biosynthesis protein ExoM</fullName>
    </submittedName>
</protein>
<reference evidence="3 4" key="1">
    <citation type="submission" date="2016-11" db="EMBL/GenBank/DDBJ databases">
        <authorList>
            <person name="Jaros S."/>
            <person name="Januszkiewicz K."/>
            <person name="Wedrychowicz H."/>
        </authorList>
    </citation>
    <scope>NUCLEOTIDE SEQUENCE [LARGE SCALE GENOMIC DNA]</scope>
    <source>
        <strain evidence="3 4">DSM 100565</strain>
    </source>
</reference>
<dbReference type="Pfam" id="PF00535">
    <property type="entry name" value="Glycos_transf_2"/>
    <property type="match status" value="1"/>
</dbReference>
<evidence type="ECO:0000313" key="3">
    <source>
        <dbReference type="EMBL" id="SHI29342.1"/>
    </source>
</evidence>
<dbReference type="Proteomes" id="UP000184292">
    <property type="component" value="Unassembled WGS sequence"/>
</dbReference>
<name>A0A1M5ZYN8_9RHOB</name>
<evidence type="ECO:0000313" key="4">
    <source>
        <dbReference type="Proteomes" id="UP000184292"/>
    </source>
</evidence>
<dbReference type="EMBL" id="FQYO01000001">
    <property type="protein sequence ID" value="SHI29342.1"/>
    <property type="molecule type" value="Genomic_DNA"/>
</dbReference>